<reference evidence="1" key="1">
    <citation type="submission" date="2016-02" db="EMBL/GenBank/DDBJ databases">
        <title>WGS assembly of Manihot esculenta.</title>
        <authorList>
            <person name="Bredeson J.V."/>
            <person name="Prochnik S.E."/>
            <person name="Lyons J.B."/>
            <person name="Schmutz J."/>
            <person name="Grimwood J."/>
            <person name="Vrebalov J."/>
            <person name="Bart R.S."/>
            <person name="Amuge T."/>
            <person name="Ferguson M.E."/>
            <person name="Green R."/>
            <person name="Putnam N."/>
            <person name="Stites J."/>
            <person name="Rounsley S."/>
            <person name="Rokhsar D.S."/>
        </authorList>
    </citation>
    <scope>NUCLEOTIDE SEQUENCE [LARGE SCALE GENOMIC DNA]</scope>
    <source>
        <tissue evidence="1">Leaf</tissue>
    </source>
</reference>
<gene>
    <name evidence="1" type="ORF">MANES_01G240700</name>
</gene>
<name>A0A2C9WNQ6_MANES</name>
<evidence type="ECO:0000313" key="1">
    <source>
        <dbReference type="EMBL" id="OAY62087.1"/>
    </source>
</evidence>
<dbReference type="AlphaFoldDB" id="A0A2C9WNQ6"/>
<protein>
    <submittedName>
        <fullName evidence="1">Uncharacterized protein</fullName>
    </submittedName>
</protein>
<sequence>MGHQPNSTCININIILIPQWDLICALNGCRTERWRTSPAESLALRYRTSNRSNLKDSPHGALVMPFISRSMATRSEALASFVSAPTYVVTLLHGCADLTRWSSTRPAPSSSGRRIFGTITFACLAHFSVAPTSCISPSSGWPTRITRISSLISLGI</sequence>
<dbReference type="EMBL" id="CM004387">
    <property type="protein sequence ID" value="OAY62087.1"/>
    <property type="molecule type" value="Genomic_DNA"/>
</dbReference>
<accession>A0A2C9WNQ6</accession>
<proteinExistence type="predicted"/>
<organism evidence="1">
    <name type="scientific">Manihot esculenta</name>
    <name type="common">Cassava</name>
    <name type="synonym">Jatropha manihot</name>
    <dbReference type="NCBI Taxonomy" id="3983"/>
    <lineage>
        <taxon>Eukaryota</taxon>
        <taxon>Viridiplantae</taxon>
        <taxon>Streptophyta</taxon>
        <taxon>Embryophyta</taxon>
        <taxon>Tracheophyta</taxon>
        <taxon>Spermatophyta</taxon>
        <taxon>Magnoliopsida</taxon>
        <taxon>eudicotyledons</taxon>
        <taxon>Gunneridae</taxon>
        <taxon>Pentapetalae</taxon>
        <taxon>rosids</taxon>
        <taxon>fabids</taxon>
        <taxon>Malpighiales</taxon>
        <taxon>Euphorbiaceae</taxon>
        <taxon>Crotonoideae</taxon>
        <taxon>Manihoteae</taxon>
        <taxon>Manihot</taxon>
    </lineage>
</organism>